<evidence type="ECO:0000256" key="1">
    <source>
        <dbReference type="ARBA" id="ARBA00004651"/>
    </source>
</evidence>
<dbReference type="STRING" id="35756.GCA_001044155_01863"/>
<dbReference type="PANTHER" id="PTHR23508:SF10">
    <property type="entry name" value="CARBOXYLIC ACID TRANSPORTER PROTEIN HOMOLOG"/>
    <property type="match status" value="1"/>
</dbReference>
<dbReference type="PROSITE" id="PS00216">
    <property type="entry name" value="SUGAR_TRANSPORT_1"/>
    <property type="match status" value="1"/>
</dbReference>
<feature type="transmembrane region" description="Helical" evidence="5">
    <location>
        <begin position="110"/>
        <end position="130"/>
    </location>
</feature>
<keyword evidence="4 5" id="KW-0472">Membrane</keyword>
<gene>
    <name evidence="7" type="primary">pcaK_1</name>
    <name evidence="7" type="ORF">NCTC11862_00406</name>
</gene>
<feature type="transmembrane region" description="Helical" evidence="5">
    <location>
        <begin position="49"/>
        <end position="73"/>
    </location>
</feature>
<dbReference type="RefSeq" id="WP_018582149.1">
    <property type="nucleotide sequence ID" value="NZ_UFXQ01000001.1"/>
</dbReference>
<dbReference type="InterPro" id="IPR011701">
    <property type="entry name" value="MFS"/>
</dbReference>
<feature type="transmembrane region" description="Helical" evidence="5">
    <location>
        <begin position="243"/>
        <end position="263"/>
    </location>
</feature>
<evidence type="ECO:0000259" key="6">
    <source>
        <dbReference type="PROSITE" id="PS50850"/>
    </source>
</evidence>
<feature type="transmembrane region" description="Helical" evidence="5">
    <location>
        <begin position="336"/>
        <end position="358"/>
    </location>
</feature>
<dbReference type="InterPro" id="IPR020846">
    <property type="entry name" value="MFS_dom"/>
</dbReference>
<feature type="transmembrane region" description="Helical" evidence="5">
    <location>
        <begin position="283"/>
        <end position="304"/>
    </location>
</feature>
<dbReference type="Gene3D" id="1.20.1250.20">
    <property type="entry name" value="MFS general substrate transporter like domains"/>
    <property type="match status" value="1"/>
</dbReference>
<feature type="transmembrane region" description="Helical" evidence="5">
    <location>
        <begin position="85"/>
        <end position="104"/>
    </location>
</feature>
<dbReference type="InterPro" id="IPR005829">
    <property type="entry name" value="Sugar_transporter_CS"/>
</dbReference>
<evidence type="ECO:0000256" key="3">
    <source>
        <dbReference type="ARBA" id="ARBA00022989"/>
    </source>
</evidence>
<dbReference type="OrthoDB" id="9109650at2"/>
<feature type="transmembrane region" description="Helical" evidence="5">
    <location>
        <begin position="311"/>
        <end position="330"/>
    </location>
</feature>
<evidence type="ECO:0000313" key="8">
    <source>
        <dbReference type="Proteomes" id="UP000254467"/>
    </source>
</evidence>
<organism evidence="7 8">
    <name type="scientific">Corynebacterium pilosum</name>
    <dbReference type="NCBI Taxonomy" id="35756"/>
    <lineage>
        <taxon>Bacteria</taxon>
        <taxon>Bacillati</taxon>
        <taxon>Actinomycetota</taxon>
        <taxon>Actinomycetes</taxon>
        <taxon>Mycobacteriales</taxon>
        <taxon>Corynebacteriaceae</taxon>
        <taxon>Corynebacterium</taxon>
    </lineage>
</organism>
<protein>
    <submittedName>
        <fullName evidence="7">Permease of the major facilitator superfamily protein</fullName>
    </submittedName>
</protein>
<dbReference type="Pfam" id="PF07690">
    <property type="entry name" value="MFS_1"/>
    <property type="match status" value="1"/>
</dbReference>
<dbReference type="AlphaFoldDB" id="A0A376CKC7"/>
<dbReference type="Proteomes" id="UP000254467">
    <property type="component" value="Unassembled WGS sequence"/>
</dbReference>
<dbReference type="SUPFAM" id="SSF103473">
    <property type="entry name" value="MFS general substrate transporter"/>
    <property type="match status" value="1"/>
</dbReference>
<feature type="transmembrane region" description="Helical" evidence="5">
    <location>
        <begin position="402"/>
        <end position="421"/>
    </location>
</feature>
<feature type="transmembrane region" description="Helical" evidence="5">
    <location>
        <begin position="173"/>
        <end position="193"/>
    </location>
</feature>
<feature type="transmembrane region" description="Helical" evidence="5">
    <location>
        <begin position="12"/>
        <end position="29"/>
    </location>
</feature>
<evidence type="ECO:0000256" key="4">
    <source>
        <dbReference type="ARBA" id="ARBA00023136"/>
    </source>
</evidence>
<keyword evidence="3 5" id="KW-1133">Transmembrane helix</keyword>
<sequence>MDIRTRIDSSRMTAYQWLIIALVTYLNALDGYDLVAIAYSSTVITEQFSIGPAALGWLLSSALLGMGVGALLLGPLADKFGRRKMIIASILINLVGLVMTGFATTFGGLLTWRIVTGIGVGGILATITVVTSEFSNRKFRGLAMAIYASGYGLGATLCGTLAAQFIPTIGWEWIFFTGAILTIVGLLGVLFVLPESTDYLSNRRDLDGVRSVSARIGHGTDVELNPVVRTEKAPLRELVSGDFLGVTIRLWIAFSLVNFGFNFANSWTPKLLTETGMTAQQGILGGIMLSFGGTIGSLIFGVLTTKISARTVLISFSILGAGTLIAFIYSTGIPTLAFALGVLVGMLLNGCVTGMYTVTPAAYPSHLRGTGVGAALAAGRVGAVCGPLLIGYLAEAGWSPEALYITVAAVFVFTAVALFGLRSPGTAVVSSESEKLPITAASAQ</sequence>
<feature type="domain" description="Major facilitator superfamily (MFS) profile" evidence="6">
    <location>
        <begin position="19"/>
        <end position="426"/>
    </location>
</feature>
<feature type="transmembrane region" description="Helical" evidence="5">
    <location>
        <begin position="142"/>
        <end position="167"/>
    </location>
</feature>
<reference evidence="7 8" key="1">
    <citation type="submission" date="2018-06" db="EMBL/GenBank/DDBJ databases">
        <authorList>
            <consortium name="Pathogen Informatics"/>
            <person name="Doyle S."/>
        </authorList>
    </citation>
    <scope>NUCLEOTIDE SEQUENCE [LARGE SCALE GENOMIC DNA]</scope>
    <source>
        <strain evidence="7 8">NCTC11862</strain>
    </source>
</reference>
<evidence type="ECO:0000256" key="5">
    <source>
        <dbReference type="SAM" id="Phobius"/>
    </source>
</evidence>
<name>A0A376CKC7_9CORY</name>
<accession>A0A376CKC7</accession>
<proteinExistence type="predicted"/>
<evidence type="ECO:0000256" key="2">
    <source>
        <dbReference type="ARBA" id="ARBA00022692"/>
    </source>
</evidence>
<dbReference type="GO" id="GO:0005886">
    <property type="term" value="C:plasma membrane"/>
    <property type="evidence" value="ECO:0007669"/>
    <property type="project" value="UniProtKB-SubCell"/>
</dbReference>
<dbReference type="PANTHER" id="PTHR23508">
    <property type="entry name" value="CARBOXYLIC ACID TRANSPORTER PROTEIN HOMOLOG"/>
    <property type="match status" value="1"/>
</dbReference>
<keyword evidence="8" id="KW-1185">Reference proteome</keyword>
<dbReference type="InterPro" id="IPR036259">
    <property type="entry name" value="MFS_trans_sf"/>
</dbReference>
<keyword evidence="2 5" id="KW-0812">Transmembrane</keyword>
<dbReference type="PROSITE" id="PS50850">
    <property type="entry name" value="MFS"/>
    <property type="match status" value="1"/>
</dbReference>
<dbReference type="EMBL" id="UFXQ01000001">
    <property type="protein sequence ID" value="STC68647.1"/>
    <property type="molecule type" value="Genomic_DNA"/>
</dbReference>
<evidence type="ECO:0000313" key="7">
    <source>
        <dbReference type="EMBL" id="STC68647.1"/>
    </source>
</evidence>
<dbReference type="GO" id="GO:0046943">
    <property type="term" value="F:carboxylic acid transmembrane transporter activity"/>
    <property type="evidence" value="ECO:0007669"/>
    <property type="project" value="TreeGrafter"/>
</dbReference>
<feature type="transmembrane region" description="Helical" evidence="5">
    <location>
        <begin position="370"/>
        <end position="390"/>
    </location>
</feature>
<dbReference type="CDD" id="cd17365">
    <property type="entry name" value="MFS_PcaK_like"/>
    <property type="match status" value="1"/>
</dbReference>
<comment type="subcellular location">
    <subcellularLocation>
        <location evidence="1">Cell membrane</location>
        <topology evidence="1">Multi-pass membrane protein</topology>
    </subcellularLocation>
</comment>